<dbReference type="Pfam" id="PF02826">
    <property type="entry name" value="2-Hacid_dh_C"/>
    <property type="match status" value="1"/>
</dbReference>
<evidence type="ECO:0000256" key="1">
    <source>
        <dbReference type="ARBA" id="ARBA00005854"/>
    </source>
</evidence>
<dbReference type="GO" id="GO:0030267">
    <property type="term" value="F:glyoxylate reductase (NADPH) activity"/>
    <property type="evidence" value="ECO:0007669"/>
    <property type="project" value="TreeGrafter"/>
</dbReference>
<keyword evidence="7" id="KW-1185">Reference proteome</keyword>
<dbReference type="PANTHER" id="PTHR10996:SF283">
    <property type="entry name" value="GLYOXYLATE_HYDROXYPYRUVATE REDUCTASE B"/>
    <property type="match status" value="1"/>
</dbReference>
<dbReference type="RefSeq" id="WP_071067210.1">
    <property type="nucleotide sequence ID" value="NZ_MAXA01000284.1"/>
</dbReference>
<dbReference type="GO" id="GO:0016618">
    <property type="term" value="F:hydroxypyruvate reductase [NAD(P)H] activity"/>
    <property type="evidence" value="ECO:0007669"/>
    <property type="project" value="TreeGrafter"/>
</dbReference>
<evidence type="ECO:0000256" key="2">
    <source>
        <dbReference type="ARBA" id="ARBA00023002"/>
    </source>
</evidence>
<accession>A0A1S1PDA0</accession>
<protein>
    <submittedName>
        <fullName evidence="6">Phosphoglycerate dehydrogenase</fullName>
    </submittedName>
</protein>
<dbReference type="Gene3D" id="3.40.50.720">
    <property type="entry name" value="NAD(P)-binding Rossmann-like Domain"/>
    <property type="match status" value="2"/>
</dbReference>
<proteinExistence type="inferred from homology"/>
<evidence type="ECO:0000313" key="7">
    <source>
        <dbReference type="Proteomes" id="UP000179769"/>
    </source>
</evidence>
<sequence>MTKDQDTVLLTDRAWPDDSVERAVLESAGFRLVSGPPEPAPAAVIDALVAEHQPAAILTCWAPVSARAIGDATALRVVARMGVGLDNIAVAAATDHGVLVTNVPDYCVEEVSDHAIGLVLAWARGLVVADREVRAGRWDPAGSRLRRLSSLTVGVVGFGRIGRATAAKLRALGARVVASDPSPPADTGGVPVVGFDELLAGSDVVVLHAPLTGATHHLIGARELALMPPGALLVNVSRGGLIDTEALVASLRAGHLGGAGLDVLEEEPAVPAELLEHPAVVITPHIAFSSDASVGELRHSAAEEVVRVLRGETPRYPCNRPTTLYGVSS</sequence>
<dbReference type="InterPro" id="IPR043322">
    <property type="entry name" value="CtBP"/>
</dbReference>
<dbReference type="InterPro" id="IPR006139">
    <property type="entry name" value="D-isomer_2_OHA_DH_cat_dom"/>
</dbReference>
<dbReference type="Pfam" id="PF00389">
    <property type="entry name" value="2-Hacid_dh"/>
    <property type="match status" value="1"/>
</dbReference>
<evidence type="ECO:0000259" key="4">
    <source>
        <dbReference type="Pfam" id="PF00389"/>
    </source>
</evidence>
<comment type="similarity">
    <text evidence="1 3">Belongs to the D-isomer specific 2-hydroxyacid dehydrogenase family.</text>
</comment>
<dbReference type="OrthoDB" id="4324715at2"/>
<evidence type="ECO:0000256" key="3">
    <source>
        <dbReference type="RuleBase" id="RU003719"/>
    </source>
</evidence>
<keyword evidence="2 3" id="KW-0560">Oxidoreductase</keyword>
<dbReference type="PROSITE" id="PS00670">
    <property type="entry name" value="D_2_HYDROXYACID_DH_2"/>
    <property type="match status" value="1"/>
</dbReference>
<dbReference type="InterPro" id="IPR036291">
    <property type="entry name" value="NAD(P)-bd_dom_sf"/>
</dbReference>
<reference evidence="7" key="1">
    <citation type="submission" date="2016-07" db="EMBL/GenBank/DDBJ databases">
        <title>Frankia sp. NRRL B-16219 Genome sequencing.</title>
        <authorList>
            <person name="Ghodhbane-Gtari F."/>
            <person name="Swanson E."/>
            <person name="Gueddou A."/>
            <person name="Louati M."/>
            <person name="Nouioui I."/>
            <person name="Hezbri K."/>
            <person name="Abebe-Akele F."/>
            <person name="Simpson S."/>
            <person name="Morris K."/>
            <person name="Thomas K."/>
            <person name="Gtari M."/>
            <person name="Tisa L.S."/>
        </authorList>
    </citation>
    <scope>NUCLEOTIDE SEQUENCE [LARGE SCALE GENOMIC DNA]</scope>
    <source>
        <strain evidence="7">NRRL B-16219</strain>
    </source>
</reference>
<feature type="domain" description="D-isomer specific 2-hydroxyacid dehydrogenase catalytic" evidence="4">
    <location>
        <begin position="56"/>
        <end position="318"/>
    </location>
</feature>
<name>A0A1S1PDA0_9ACTN</name>
<dbReference type="EMBL" id="MAXA01000284">
    <property type="protein sequence ID" value="OHV19221.1"/>
    <property type="molecule type" value="Genomic_DNA"/>
</dbReference>
<feature type="domain" description="D-isomer specific 2-hydroxyacid dehydrogenase NAD-binding" evidence="5">
    <location>
        <begin position="116"/>
        <end position="287"/>
    </location>
</feature>
<evidence type="ECO:0000313" key="6">
    <source>
        <dbReference type="EMBL" id="OHV19221.1"/>
    </source>
</evidence>
<comment type="caution">
    <text evidence="6">The sequence shown here is derived from an EMBL/GenBank/DDBJ whole genome shotgun (WGS) entry which is preliminary data.</text>
</comment>
<organism evidence="6 7">
    <name type="scientific">Parafrankia soli</name>
    <dbReference type="NCBI Taxonomy" id="2599596"/>
    <lineage>
        <taxon>Bacteria</taxon>
        <taxon>Bacillati</taxon>
        <taxon>Actinomycetota</taxon>
        <taxon>Actinomycetes</taxon>
        <taxon>Frankiales</taxon>
        <taxon>Frankiaceae</taxon>
        <taxon>Parafrankia</taxon>
    </lineage>
</organism>
<dbReference type="InterPro" id="IPR006140">
    <property type="entry name" value="D-isomer_DH_NAD-bd"/>
</dbReference>
<dbReference type="PANTHER" id="PTHR10996">
    <property type="entry name" value="2-HYDROXYACID DEHYDROGENASE-RELATED"/>
    <property type="match status" value="1"/>
</dbReference>
<dbReference type="CDD" id="cd05299">
    <property type="entry name" value="CtBP_dh"/>
    <property type="match status" value="1"/>
</dbReference>
<dbReference type="SUPFAM" id="SSF51735">
    <property type="entry name" value="NAD(P)-binding Rossmann-fold domains"/>
    <property type="match status" value="1"/>
</dbReference>
<evidence type="ECO:0000259" key="5">
    <source>
        <dbReference type="Pfam" id="PF02826"/>
    </source>
</evidence>
<dbReference type="GO" id="GO:0003714">
    <property type="term" value="F:transcription corepressor activity"/>
    <property type="evidence" value="ECO:0007669"/>
    <property type="project" value="InterPro"/>
</dbReference>
<dbReference type="InterPro" id="IPR029753">
    <property type="entry name" value="D-isomer_DH_CS"/>
</dbReference>
<dbReference type="SUPFAM" id="SSF52283">
    <property type="entry name" value="Formate/glycerate dehydrogenase catalytic domain-like"/>
    <property type="match status" value="1"/>
</dbReference>
<dbReference type="Proteomes" id="UP000179769">
    <property type="component" value="Unassembled WGS sequence"/>
</dbReference>
<dbReference type="AlphaFoldDB" id="A0A1S1PDA0"/>
<dbReference type="InterPro" id="IPR050223">
    <property type="entry name" value="D-isomer_2-hydroxyacid_DH"/>
</dbReference>
<dbReference type="GO" id="GO:0051287">
    <property type="term" value="F:NAD binding"/>
    <property type="evidence" value="ECO:0007669"/>
    <property type="project" value="InterPro"/>
</dbReference>
<dbReference type="GO" id="GO:0005829">
    <property type="term" value="C:cytosol"/>
    <property type="evidence" value="ECO:0007669"/>
    <property type="project" value="TreeGrafter"/>
</dbReference>
<gene>
    <name evidence="6" type="ORF">BBK14_29540</name>
</gene>
<dbReference type="PROSITE" id="PS00671">
    <property type="entry name" value="D_2_HYDROXYACID_DH_3"/>
    <property type="match status" value="1"/>
</dbReference>